<dbReference type="Pfam" id="PF13853">
    <property type="entry name" value="7tm_4"/>
    <property type="match status" value="1"/>
</dbReference>
<evidence type="ECO:0000256" key="7">
    <source>
        <dbReference type="ARBA" id="ARBA00023040"/>
    </source>
</evidence>
<dbReference type="PANTHER" id="PTHR26450:SF391">
    <property type="entry name" value="ODORANT RECEPTOR-RELATED"/>
    <property type="match status" value="1"/>
</dbReference>
<evidence type="ECO:0000313" key="13">
    <source>
        <dbReference type="EMBL" id="KAA0702275.1"/>
    </source>
</evidence>
<dbReference type="PANTHER" id="PTHR26450">
    <property type="entry name" value="OLFACTORY RECEPTOR 56B1-RELATED"/>
    <property type="match status" value="1"/>
</dbReference>
<dbReference type="SUPFAM" id="SSF81321">
    <property type="entry name" value="Family A G protein-coupled receptor-like"/>
    <property type="match status" value="1"/>
</dbReference>
<feature type="transmembrane region" description="Helical" evidence="11">
    <location>
        <begin position="62"/>
        <end position="84"/>
    </location>
</feature>
<sequence length="314" mass="35853">MKDLPEQNHTFTDFTLNGFHSLGEWRPLLFIPFFVMFVLSITANSTLIYLIKSQRSLHSPMYVLIGFMALSDLTLPMVFVPHMLLNLLFNWSGISLNGCLMQMFSIYFAGSFHSTLLFWMALDRYFAICKPLYYHKYMEIGNFMKFIVGPVMRNALLVVTMVSLAGRLSFCSNIIDHCLCEHMALVQLACGDISINNFVGLFSAFLIPTTDFILVAASYGVIFVSVFRSGKGHLKAINTCITHLIVMSLSLTFALIAFMLYRIRNEISSSGRIIISILYLLVPSCINPLIYGWRTKEIRITFLRFIKIYKVLPF</sequence>
<dbReference type="InterPro" id="IPR017452">
    <property type="entry name" value="GPCR_Rhodpsn_7TM"/>
</dbReference>
<dbReference type="PROSITE" id="PS50262">
    <property type="entry name" value="G_PROTEIN_RECEP_F1_2"/>
    <property type="match status" value="1"/>
</dbReference>
<dbReference type="Gene3D" id="1.20.1070.10">
    <property type="entry name" value="Rhodopsin 7-helix transmembrane proteins"/>
    <property type="match status" value="1"/>
</dbReference>
<evidence type="ECO:0000256" key="11">
    <source>
        <dbReference type="SAM" id="Phobius"/>
    </source>
</evidence>
<gene>
    <name evidence="13" type="ORF">E1301_Tti010952</name>
</gene>
<keyword evidence="7" id="KW-0297">G-protein coupled receptor</keyword>
<comment type="caution">
    <text evidence="13">The sequence shown here is derived from an EMBL/GenBank/DDBJ whole genome shotgun (WGS) entry which is preliminary data.</text>
</comment>
<feature type="transmembrane region" description="Helical" evidence="11">
    <location>
        <begin position="29"/>
        <end position="50"/>
    </location>
</feature>
<dbReference type="Proteomes" id="UP000324632">
    <property type="component" value="Chromosome 25"/>
</dbReference>
<feature type="transmembrane region" description="Helical" evidence="11">
    <location>
        <begin position="239"/>
        <end position="261"/>
    </location>
</feature>
<dbReference type="PRINTS" id="PR00245">
    <property type="entry name" value="OLFACTORYR"/>
</dbReference>
<evidence type="ECO:0000256" key="10">
    <source>
        <dbReference type="ARBA" id="ARBA00023224"/>
    </source>
</evidence>
<dbReference type="OrthoDB" id="5969463at2759"/>
<accession>A0A5A9MZG8</accession>
<dbReference type="FunFam" id="1.20.1070.10:FF:000013">
    <property type="entry name" value="Olfactory receptor"/>
    <property type="match status" value="1"/>
</dbReference>
<keyword evidence="6 11" id="KW-1133">Transmembrane helix</keyword>
<keyword evidence="5" id="KW-0552">Olfaction</keyword>
<dbReference type="InterPro" id="IPR050402">
    <property type="entry name" value="OR51/52/56-like"/>
</dbReference>
<feature type="domain" description="G-protein coupled receptors family 1 profile" evidence="12">
    <location>
        <begin position="43"/>
        <end position="291"/>
    </location>
</feature>
<evidence type="ECO:0000256" key="4">
    <source>
        <dbReference type="ARBA" id="ARBA00022692"/>
    </source>
</evidence>
<feature type="transmembrane region" description="Helical" evidence="11">
    <location>
        <begin position="104"/>
        <end position="122"/>
    </location>
</feature>
<keyword evidence="8 11" id="KW-0472">Membrane</keyword>
<evidence type="ECO:0000256" key="3">
    <source>
        <dbReference type="ARBA" id="ARBA00022606"/>
    </source>
</evidence>
<organism evidence="13 14">
    <name type="scientific">Triplophysa tibetana</name>
    <dbReference type="NCBI Taxonomy" id="1572043"/>
    <lineage>
        <taxon>Eukaryota</taxon>
        <taxon>Metazoa</taxon>
        <taxon>Chordata</taxon>
        <taxon>Craniata</taxon>
        <taxon>Vertebrata</taxon>
        <taxon>Euteleostomi</taxon>
        <taxon>Actinopterygii</taxon>
        <taxon>Neopterygii</taxon>
        <taxon>Teleostei</taxon>
        <taxon>Ostariophysi</taxon>
        <taxon>Cypriniformes</taxon>
        <taxon>Nemacheilidae</taxon>
        <taxon>Triplophysa</taxon>
    </lineage>
</organism>
<feature type="transmembrane region" description="Helical" evidence="11">
    <location>
        <begin position="143"/>
        <end position="165"/>
    </location>
</feature>
<protein>
    <submittedName>
        <fullName evidence="13">Olfactory receptor 52E4</fullName>
    </submittedName>
</protein>
<comment type="subcellular location">
    <subcellularLocation>
        <location evidence="1">Cell membrane</location>
        <topology evidence="1">Multi-pass membrane protein</topology>
    </subcellularLocation>
</comment>
<evidence type="ECO:0000256" key="5">
    <source>
        <dbReference type="ARBA" id="ARBA00022725"/>
    </source>
</evidence>
<dbReference type="SMART" id="SM01381">
    <property type="entry name" value="7TM_GPCR_Srsx"/>
    <property type="match status" value="1"/>
</dbReference>
<reference evidence="13 14" key="1">
    <citation type="journal article" date="2019" name="Mol. Ecol. Resour.">
        <title>Chromosome-level genome assembly of Triplophysa tibetana, a fish adapted to the harsh high-altitude environment of the Tibetan Plateau.</title>
        <authorList>
            <person name="Yang X."/>
            <person name="Liu H."/>
            <person name="Ma Z."/>
            <person name="Zou Y."/>
            <person name="Zou M."/>
            <person name="Mao Y."/>
            <person name="Li X."/>
            <person name="Wang H."/>
            <person name="Chen T."/>
            <person name="Wang W."/>
            <person name="Yang R."/>
        </authorList>
    </citation>
    <scope>NUCLEOTIDE SEQUENCE [LARGE SCALE GENOMIC DNA]</scope>
    <source>
        <strain evidence="13">TTIB1903HZAU</strain>
        <tissue evidence="13">Muscle</tissue>
    </source>
</reference>
<evidence type="ECO:0000259" key="12">
    <source>
        <dbReference type="PROSITE" id="PS50262"/>
    </source>
</evidence>
<name>A0A5A9MZG8_9TELE</name>
<keyword evidence="3" id="KW-0716">Sensory transduction</keyword>
<evidence type="ECO:0000256" key="2">
    <source>
        <dbReference type="ARBA" id="ARBA00022475"/>
    </source>
</evidence>
<keyword evidence="2" id="KW-1003">Cell membrane</keyword>
<dbReference type="GO" id="GO:0005886">
    <property type="term" value="C:plasma membrane"/>
    <property type="evidence" value="ECO:0007669"/>
    <property type="project" value="UniProtKB-SubCell"/>
</dbReference>
<dbReference type="InterPro" id="IPR000276">
    <property type="entry name" value="GPCR_Rhodpsn"/>
</dbReference>
<keyword evidence="4 11" id="KW-0812">Transmembrane</keyword>
<feature type="transmembrane region" description="Helical" evidence="11">
    <location>
        <begin position="205"/>
        <end position="227"/>
    </location>
</feature>
<keyword evidence="10" id="KW-0807">Transducer</keyword>
<keyword evidence="14" id="KW-1185">Reference proteome</keyword>
<dbReference type="GO" id="GO:0004930">
    <property type="term" value="F:G protein-coupled receptor activity"/>
    <property type="evidence" value="ECO:0007669"/>
    <property type="project" value="UniProtKB-KW"/>
</dbReference>
<evidence type="ECO:0000256" key="8">
    <source>
        <dbReference type="ARBA" id="ARBA00023136"/>
    </source>
</evidence>
<evidence type="ECO:0000256" key="9">
    <source>
        <dbReference type="ARBA" id="ARBA00023170"/>
    </source>
</evidence>
<dbReference type="EMBL" id="SOYY01000025">
    <property type="protein sequence ID" value="KAA0702275.1"/>
    <property type="molecule type" value="Genomic_DNA"/>
</dbReference>
<dbReference type="GO" id="GO:0004984">
    <property type="term" value="F:olfactory receptor activity"/>
    <property type="evidence" value="ECO:0007669"/>
    <property type="project" value="InterPro"/>
</dbReference>
<feature type="transmembrane region" description="Helical" evidence="11">
    <location>
        <begin position="273"/>
        <end position="293"/>
    </location>
</feature>
<evidence type="ECO:0000256" key="6">
    <source>
        <dbReference type="ARBA" id="ARBA00022989"/>
    </source>
</evidence>
<proteinExistence type="predicted"/>
<evidence type="ECO:0000313" key="14">
    <source>
        <dbReference type="Proteomes" id="UP000324632"/>
    </source>
</evidence>
<dbReference type="InterPro" id="IPR000725">
    <property type="entry name" value="Olfact_rcpt"/>
</dbReference>
<keyword evidence="9 13" id="KW-0675">Receptor</keyword>
<dbReference type="PRINTS" id="PR00237">
    <property type="entry name" value="GPCRRHODOPSN"/>
</dbReference>
<dbReference type="AlphaFoldDB" id="A0A5A9MZG8"/>
<evidence type="ECO:0000256" key="1">
    <source>
        <dbReference type="ARBA" id="ARBA00004651"/>
    </source>
</evidence>